<dbReference type="EMBL" id="CAJVPK010000442">
    <property type="protein sequence ID" value="CAG8510988.1"/>
    <property type="molecule type" value="Genomic_DNA"/>
</dbReference>
<reference evidence="1" key="1">
    <citation type="submission" date="2021-06" db="EMBL/GenBank/DDBJ databases">
        <authorList>
            <person name="Kallberg Y."/>
            <person name="Tangrot J."/>
            <person name="Rosling A."/>
        </authorList>
    </citation>
    <scope>NUCLEOTIDE SEQUENCE</scope>
    <source>
        <strain evidence="1">AZ414A</strain>
    </source>
</reference>
<gene>
    <name evidence="1" type="ORF">DEBURN_LOCUS5175</name>
</gene>
<comment type="caution">
    <text evidence="1">The sequence shown here is derived from an EMBL/GenBank/DDBJ whole genome shotgun (WGS) entry which is preliminary data.</text>
</comment>
<dbReference type="OrthoDB" id="20729at2759"/>
<proteinExistence type="predicted"/>
<evidence type="ECO:0000313" key="1">
    <source>
        <dbReference type="EMBL" id="CAG8510988.1"/>
    </source>
</evidence>
<dbReference type="AlphaFoldDB" id="A0A9N8ZYD9"/>
<protein>
    <submittedName>
        <fullName evidence="1">3230_t:CDS:1</fullName>
    </submittedName>
</protein>
<keyword evidence="2" id="KW-1185">Reference proteome</keyword>
<evidence type="ECO:0000313" key="2">
    <source>
        <dbReference type="Proteomes" id="UP000789706"/>
    </source>
</evidence>
<accession>A0A9N8ZYD9</accession>
<dbReference type="Proteomes" id="UP000789706">
    <property type="component" value="Unassembled WGS sequence"/>
</dbReference>
<name>A0A9N8ZYD9_9GLOM</name>
<organism evidence="1 2">
    <name type="scientific">Diversispora eburnea</name>
    <dbReference type="NCBI Taxonomy" id="1213867"/>
    <lineage>
        <taxon>Eukaryota</taxon>
        <taxon>Fungi</taxon>
        <taxon>Fungi incertae sedis</taxon>
        <taxon>Mucoromycota</taxon>
        <taxon>Glomeromycotina</taxon>
        <taxon>Glomeromycetes</taxon>
        <taxon>Diversisporales</taxon>
        <taxon>Diversisporaceae</taxon>
        <taxon>Diversispora</taxon>
    </lineage>
</organism>
<sequence length="63" mass="7474">MENTYFLLIKQKCRPIKGQPLELSLFRNLLDYCFYLNPNAGKLTSLLNISIDKYEEEFTKKIL</sequence>